<name>A0A918KEA3_9PROT</name>
<comment type="cofactor">
    <cofactor evidence="11">
        <name>FAD</name>
        <dbReference type="ChEBI" id="CHEBI:57692"/>
    </cofactor>
    <text evidence="11">Binds 1 FAD per subunit.</text>
</comment>
<dbReference type="InterPro" id="IPR046952">
    <property type="entry name" value="GSHR/TRXR-like"/>
</dbReference>
<feature type="binding site" evidence="11">
    <location>
        <position position="52"/>
    </location>
    <ligand>
        <name>FAD</name>
        <dbReference type="ChEBI" id="CHEBI:57692"/>
    </ligand>
</feature>
<dbReference type="InterPro" id="IPR016156">
    <property type="entry name" value="FAD/NAD-linked_Rdtase_dimer_sf"/>
</dbReference>
<dbReference type="PIRSF" id="PIRSF000350">
    <property type="entry name" value="Mercury_reductase_MerA"/>
    <property type="match status" value="1"/>
</dbReference>
<dbReference type="SUPFAM" id="SSF51905">
    <property type="entry name" value="FAD/NAD(P)-binding domain"/>
    <property type="match status" value="1"/>
</dbReference>
<feature type="binding site" evidence="11">
    <location>
        <position position="304"/>
    </location>
    <ligand>
        <name>FAD</name>
        <dbReference type="ChEBI" id="CHEBI:57692"/>
    </ligand>
</feature>
<dbReference type="Gene3D" id="3.30.390.30">
    <property type="match status" value="1"/>
</dbReference>
<dbReference type="Proteomes" id="UP000600865">
    <property type="component" value="Unassembled WGS sequence"/>
</dbReference>
<keyword evidence="4 11" id="KW-0274">FAD</keyword>
<organism evidence="17 18">
    <name type="scientific">Litorimonas cladophorae</name>
    <dbReference type="NCBI Taxonomy" id="1220491"/>
    <lineage>
        <taxon>Bacteria</taxon>
        <taxon>Pseudomonadati</taxon>
        <taxon>Pseudomonadota</taxon>
        <taxon>Alphaproteobacteria</taxon>
        <taxon>Maricaulales</taxon>
        <taxon>Robiginitomaculaceae</taxon>
    </lineage>
</organism>
<dbReference type="InterPro" id="IPR004099">
    <property type="entry name" value="Pyr_nucl-diS_OxRdtase_dimer"/>
</dbReference>
<keyword evidence="3 13" id="KW-0285">Flavoprotein</keyword>
<dbReference type="InterPro" id="IPR006324">
    <property type="entry name" value="GSHR"/>
</dbReference>
<dbReference type="SUPFAM" id="SSF55424">
    <property type="entry name" value="FAD/NAD-linked reductases, dimerisation (C-terminal) domain"/>
    <property type="match status" value="1"/>
</dbReference>
<evidence type="ECO:0000256" key="4">
    <source>
        <dbReference type="ARBA" id="ARBA00022827"/>
    </source>
</evidence>
<evidence type="ECO:0000256" key="14">
    <source>
        <dbReference type="RuleBase" id="RU365040"/>
    </source>
</evidence>
<dbReference type="EMBL" id="BMYV01000001">
    <property type="protein sequence ID" value="GGX60177.1"/>
    <property type="molecule type" value="Genomic_DNA"/>
</dbReference>
<comment type="similarity">
    <text evidence="1 13">Belongs to the class-I pyridine nucleotide-disulfide oxidoreductase family.</text>
</comment>
<evidence type="ECO:0000313" key="18">
    <source>
        <dbReference type="Proteomes" id="UP000600865"/>
    </source>
</evidence>
<dbReference type="InterPro" id="IPR036188">
    <property type="entry name" value="FAD/NAD-bd_sf"/>
</dbReference>
<dbReference type="GO" id="GO:0050660">
    <property type="term" value="F:flavin adenine dinucleotide binding"/>
    <property type="evidence" value="ECO:0007669"/>
    <property type="project" value="InterPro"/>
</dbReference>
<dbReference type="InterPro" id="IPR001100">
    <property type="entry name" value="Pyr_nuc-diS_OxRdtase"/>
</dbReference>
<dbReference type="GO" id="GO:0045454">
    <property type="term" value="P:cell redox homeostasis"/>
    <property type="evidence" value="ECO:0007669"/>
    <property type="project" value="InterPro"/>
</dbReference>
<keyword evidence="11" id="KW-0520">NAD</keyword>
<feature type="domain" description="Pyridine nucleotide-disulphide oxidoreductase dimerisation" evidence="15">
    <location>
        <begin position="339"/>
        <end position="447"/>
    </location>
</feature>
<sequence>MSDYDFDLFVIGAGSGGVRAGRLAAQLGKRVGVAEESLPGGTCVVRGCVPKKFMVYGADYGASIKEAASYGWTVGEVSFDWPTLRDAIQKEVSRLSGIYSTILEKNGATLFRERAEFIDANTIRLCESGKTFTAEKILIAVGGTPWAPGIKGAEHAIVSDHAFTLDKLPERVLIIGGGYIACEFAGIYAGMGVKTTQVYRGGRLLNGFDSEVRDQVGEVQLNNGIDLKFNISPTEIKPTKGGYIVTFDDGSKIGTDVVFMATGRKPNTATLGLEHAGVEVEDSGAIKVDALSKTTADNIYAVGDVTNRVNLTPVAIREAAAFIETAFKDNPVAYDHDNIASAVFTRPPVGTVGLSEGQARQKFGEDMTVYTTKFRPMKNTLSGSPQKVFMKLITQGKDEVVVGIHLVGDDSGEIIQALGICVKAGLTKADFDATCAVHPTIAEEIVTLKPREPNKTTIVS</sequence>
<evidence type="ECO:0000256" key="10">
    <source>
        <dbReference type="PIRSR" id="PIRSR000350-2"/>
    </source>
</evidence>
<dbReference type="GO" id="GO:0004362">
    <property type="term" value="F:glutathione-disulfide reductase (NADPH) activity"/>
    <property type="evidence" value="ECO:0007669"/>
    <property type="project" value="UniProtKB-EC"/>
</dbReference>
<dbReference type="AlphaFoldDB" id="A0A918KEA3"/>
<evidence type="ECO:0000256" key="5">
    <source>
        <dbReference type="ARBA" id="ARBA00022857"/>
    </source>
</evidence>
<feature type="binding site" evidence="11">
    <location>
        <position position="263"/>
    </location>
    <ligand>
        <name>NAD(+)</name>
        <dbReference type="ChEBI" id="CHEBI:57540"/>
    </ligand>
</feature>
<comment type="function">
    <text evidence="14">Catalyzes the reduction of glutathione disulfide (GSSG) to reduced glutathione (GSH).</text>
</comment>
<keyword evidence="5 14" id="KW-0521">NADP</keyword>
<keyword evidence="6 13" id="KW-0560">Oxidoreductase</keyword>
<reference evidence="17 18" key="1">
    <citation type="journal article" date="2014" name="Int. J. Syst. Evol. Microbiol.">
        <title>Complete genome sequence of Corynebacterium casei LMG S-19264T (=DSM 44701T), isolated from a smear-ripened cheese.</title>
        <authorList>
            <consortium name="US DOE Joint Genome Institute (JGI-PGF)"/>
            <person name="Walter F."/>
            <person name="Albersmeier A."/>
            <person name="Kalinowski J."/>
            <person name="Ruckert C."/>
        </authorList>
    </citation>
    <scope>NUCLEOTIDE SEQUENCE [LARGE SCALE GENOMIC DNA]</scope>
    <source>
        <strain evidence="17 18">KCTC 23968</strain>
    </source>
</reference>
<gene>
    <name evidence="17" type="ORF">GCM10011309_07510</name>
</gene>
<proteinExistence type="inferred from homology"/>
<dbReference type="PANTHER" id="PTHR42737:SF2">
    <property type="entry name" value="GLUTATHIONE REDUCTASE"/>
    <property type="match status" value="1"/>
</dbReference>
<evidence type="ECO:0000256" key="6">
    <source>
        <dbReference type="ARBA" id="ARBA00023002"/>
    </source>
</evidence>
<dbReference type="InterPro" id="IPR023753">
    <property type="entry name" value="FAD/NAD-binding_dom"/>
</dbReference>
<dbReference type="Pfam" id="PF07992">
    <property type="entry name" value="Pyr_redox_2"/>
    <property type="match status" value="1"/>
</dbReference>
<comment type="caution">
    <text evidence="17">The sequence shown here is derived from an EMBL/GenBank/DDBJ whole genome shotgun (WGS) entry which is preliminary data.</text>
</comment>
<dbReference type="NCBIfam" id="NF004776">
    <property type="entry name" value="PRK06116.1"/>
    <property type="match status" value="1"/>
</dbReference>
<evidence type="ECO:0000256" key="2">
    <source>
        <dbReference type="ARBA" id="ARBA00011738"/>
    </source>
</evidence>
<evidence type="ECO:0000256" key="3">
    <source>
        <dbReference type="ARBA" id="ARBA00022630"/>
    </source>
</evidence>
<evidence type="ECO:0000256" key="7">
    <source>
        <dbReference type="ARBA" id="ARBA00023157"/>
    </source>
</evidence>
<dbReference type="PRINTS" id="PR00368">
    <property type="entry name" value="FADPNR"/>
</dbReference>
<comment type="catalytic activity">
    <reaction evidence="9 14">
        <text>2 glutathione + NADP(+) = glutathione disulfide + NADPH + H(+)</text>
        <dbReference type="Rhea" id="RHEA:11740"/>
        <dbReference type="ChEBI" id="CHEBI:15378"/>
        <dbReference type="ChEBI" id="CHEBI:57783"/>
        <dbReference type="ChEBI" id="CHEBI:57925"/>
        <dbReference type="ChEBI" id="CHEBI:58297"/>
        <dbReference type="ChEBI" id="CHEBI:58349"/>
        <dbReference type="EC" id="1.8.1.7"/>
    </reaction>
</comment>
<evidence type="ECO:0000259" key="15">
    <source>
        <dbReference type="Pfam" id="PF02852"/>
    </source>
</evidence>
<evidence type="ECO:0000256" key="13">
    <source>
        <dbReference type="RuleBase" id="RU003691"/>
    </source>
</evidence>
<keyword evidence="11" id="KW-0547">Nucleotide-binding</keyword>
<dbReference type="GO" id="GO:0006749">
    <property type="term" value="P:glutathione metabolic process"/>
    <property type="evidence" value="ECO:0007669"/>
    <property type="project" value="InterPro"/>
</dbReference>
<dbReference type="NCBIfam" id="TIGR01424">
    <property type="entry name" value="gluta_reduc_2"/>
    <property type="match status" value="1"/>
</dbReference>
<dbReference type="Gene3D" id="3.50.50.60">
    <property type="entry name" value="FAD/NAD(P)-binding domain"/>
    <property type="match status" value="2"/>
</dbReference>
<dbReference type="PRINTS" id="PR00411">
    <property type="entry name" value="PNDRDTASEI"/>
</dbReference>
<dbReference type="Pfam" id="PF02852">
    <property type="entry name" value="Pyr_redox_dim"/>
    <property type="match status" value="1"/>
</dbReference>
<keyword evidence="18" id="KW-1185">Reference proteome</keyword>
<dbReference type="GO" id="GO:0034599">
    <property type="term" value="P:cellular response to oxidative stress"/>
    <property type="evidence" value="ECO:0007669"/>
    <property type="project" value="TreeGrafter"/>
</dbReference>
<protein>
    <recommendedName>
        <fullName evidence="14">Glutathione reductase</fullName>
        <shortName evidence="14">GRase</shortName>
        <ecNumber evidence="14">1.8.1.7</ecNumber>
    </recommendedName>
</protein>
<dbReference type="RefSeq" id="WP_189581452.1">
    <property type="nucleotide sequence ID" value="NZ_BMYV01000001.1"/>
</dbReference>
<evidence type="ECO:0000313" key="17">
    <source>
        <dbReference type="EMBL" id="GGX60177.1"/>
    </source>
</evidence>
<evidence type="ECO:0000256" key="8">
    <source>
        <dbReference type="ARBA" id="ARBA00023284"/>
    </source>
</evidence>
<dbReference type="PANTHER" id="PTHR42737">
    <property type="entry name" value="GLUTATHIONE REDUCTASE"/>
    <property type="match status" value="1"/>
</dbReference>
<evidence type="ECO:0000256" key="9">
    <source>
        <dbReference type="ARBA" id="ARBA00049142"/>
    </source>
</evidence>
<feature type="disulfide bond" description="Redox-active" evidence="12">
    <location>
        <begin position="43"/>
        <end position="48"/>
    </location>
</feature>
<evidence type="ECO:0000259" key="16">
    <source>
        <dbReference type="Pfam" id="PF07992"/>
    </source>
</evidence>
<evidence type="ECO:0000256" key="11">
    <source>
        <dbReference type="PIRSR" id="PIRSR000350-3"/>
    </source>
</evidence>
<keyword evidence="8 13" id="KW-0676">Redox-active center</keyword>
<feature type="binding site" evidence="11">
    <location>
        <begin position="176"/>
        <end position="183"/>
    </location>
    <ligand>
        <name>NAD(+)</name>
        <dbReference type="ChEBI" id="CHEBI:57540"/>
    </ligand>
</feature>
<dbReference type="PROSITE" id="PS00076">
    <property type="entry name" value="PYRIDINE_REDOX_1"/>
    <property type="match status" value="1"/>
</dbReference>
<feature type="active site" description="Proton acceptor" evidence="10">
    <location>
        <position position="438"/>
    </location>
</feature>
<dbReference type="EC" id="1.8.1.7" evidence="14"/>
<feature type="domain" description="FAD/NAD(P)-binding" evidence="16">
    <location>
        <begin position="6"/>
        <end position="319"/>
    </location>
</feature>
<evidence type="ECO:0000256" key="12">
    <source>
        <dbReference type="PIRSR" id="PIRSR000350-4"/>
    </source>
</evidence>
<accession>A0A918KEA3</accession>
<dbReference type="GO" id="GO:0005829">
    <property type="term" value="C:cytosol"/>
    <property type="evidence" value="ECO:0007669"/>
    <property type="project" value="TreeGrafter"/>
</dbReference>
<comment type="subunit">
    <text evidence="2">Homodimer.</text>
</comment>
<dbReference type="GO" id="GO:0050661">
    <property type="term" value="F:NADP binding"/>
    <property type="evidence" value="ECO:0007669"/>
    <property type="project" value="InterPro"/>
</dbReference>
<dbReference type="InterPro" id="IPR012999">
    <property type="entry name" value="Pyr_OxRdtase_I_AS"/>
</dbReference>
<evidence type="ECO:0000256" key="1">
    <source>
        <dbReference type="ARBA" id="ARBA00007532"/>
    </source>
</evidence>
<keyword evidence="7" id="KW-1015">Disulfide bond</keyword>